<gene>
    <name evidence="2" type="ORF">NP493_691g02016</name>
</gene>
<keyword evidence="3" id="KW-1185">Reference proteome</keyword>
<dbReference type="Proteomes" id="UP001209878">
    <property type="component" value="Unassembled WGS sequence"/>
</dbReference>
<evidence type="ECO:0000313" key="2">
    <source>
        <dbReference type="EMBL" id="KAK2176025.1"/>
    </source>
</evidence>
<sequence>MVKLHIKKGDESQFLFDTTVEIAIEDLLAEIVPIYNGRLKVHRICPEIEELADVGITLPPNMQGLTDDQIEDLHLRDEWADKCVPSGGHTCKKDKMGRRNGMAPNEKMAELLKKTIKEAKDMISKKNVVANKELTYSNVKEALDILRGAVMIVYPMGLPPHDPIKMEFDNEEDLAGTQASLEVIEPDAASLWWAGKEMVRGKKLCDFVGKNEKTKIVCKLQKGDSSFMGVYSVGMNLKHITAAHSEQNEILFKIEGPGRAPGREAVISDEEKKAMMAYYYKKQEEMKKLDADAEDAYLDSQWADSQALKKQFQGLTNIKWGGGK</sequence>
<comment type="similarity">
    <text evidence="1">Belongs to the CFAP298 family.</text>
</comment>
<dbReference type="PANTHER" id="PTHR13238">
    <property type="entry name" value="PROTEIN C21ORF59"/>
    <property type="match status" value="1"/>
</dbReference>
<protein>
    <recommendedName>
        <fullName evidence="4">Cilia- and flagella-associated protein 298</fullName>
    </recommendedName>
</protein>
<name>A0AAD9KSE4_RIDPI</name>
<evidence type="ECO:0000313" key="3">
    <source>
        <dbReference type="Proteomes" id="UP001209878"/>
    </source>
</evidence>
<accession>A0AAD9KSE4</accession>
<dbReference type="PANTHER" id="PTHR13238:SF0">
    <property type="entry name" value="CILIA- AND FLAGELLA-ASSOCIATED PROTEIN 298"/>
    <property type="match status" value="1"/>
</dbReference>
<dbReference type="GO" id="GO:0003352">
    <property type="term" value="P:regulation of cilium movement"/>
    <property type="evidence" value="ECO:0007669"/>
    <property type="project" value="InterPro"/>
</dbReference>
<reference evidence="2" key="1">
    <citation type="journal article" date="2023" name="Mol. Biol. Evol.">
        <title>Third-Generation Sequencing Reveals the Adaptive Role of the Epigenome in Three Deep-Sea Polychaetes.</title>
        <authorList>
            <person name="Perez M."/>
            <person name="Aroh O."/>
            <person name="Sun Y."/>
            <person name="Lan Y."/>
            <person name="Juniper S.K."/>
            <person name="Young C.R."/>
            <person name="Angers B."/>
            <person name="Qian P.Y."/>
        </authorList>
    </citation>
    <scope>NUCLEOTIDE SEQUENCE</scope>
    <source>
        <strain evidence="2">R07B-5</strain>
    </source>
</reference>
<dbReference type="AlphaFoldDB" id="A0AAD9KSE4"/>
<dbReference type="InterPro" id="IPR021298">
    <property type="entry name" value="CFAP298"/>
</dbReference>
<comment type="caution">
    <text evidence="2">The sequence shown here is derived from an EMBL/GenBank/DDBJ whole genome shotgun (WGS) entry which is preliminary data.</text>
</comment>
<evidence type="ECO:0008006" key="4">
    <source>
        <dbReference type="Google" id="ProtNLM"/>
    </source>
</evidence>
<dbReference type="EMBL" id="JAODUO010000691">
    <property type="protein sequence ID" value="KAK2176025.1"/>
    <property type="molecule type" value="Genomic_DNA"/>
</dbReference>
<dbReference type="Pfam" id="PF11069">
    <property type="entry name" value="CFAP298"/>
    <property type="match status" value="2"/>
</dbReference>
<organism evidence="2 3">
    <name type="scientific">Ridgeia piscesae</name>
    <name type="common">Tubeworm</name>
    <dbReference type="NCBI Taxonomy" id="27915"/>
    <lineage>
        <taxon>Eukaryota</taxon>
        <taxon>Metazoa</taxon>
        <taxon>Spiralia</taxon>
        <taxon>Lophotrochozoa</taxon>
        <taxon>Annelida</taxon>
        <taxon>Polychaeta</taxon>
        <taxon>Sedentaria</taxon>
        <taxon>Canalipalpata</taxon>
        <taxon>Sabellida</taxon>
        <taxon>Siboglinidae</taxon>
        <taxon>Ridgeia</taxon>
    </lineage>
</organism>
<proteinExistence type="inferred from homology"/>
<evidence type="ECO:0000256" key="1">
    <source>
        <dbReference type="ARBA" id="ARBA00009619"/>
    </source>
</evidence>